<dbReference type="PANTHER" id="PTHR22946:SF0">
    <property type="entry name" value="DIENELACTONE HYDROLASE DOMAIN-CONTAINING PROTEIN"/>
    <property type="match status" value="1"/>
</dbReference>
<dbReference type="SUPFAM" id="SSF53474">
    <property type="entry name" value="alpha/beta-Hydrolases"/>
    <property type="match status" value="1"/>
</dbReference>
<organism evidence="2 3">
    <name type="scientific">Aerophobetes bacterium</name>
    <dbReference type="NCBI Taxonomy" id="2030807"/>
    <lineage>
        <taxon>Bacteria</taxon>
        <taxon>Candidatus Aerophobota</taxon>
    </lineage>
</organism>
<protein>
    <recommendedName>
        <fullName evidence="1">Acetyl xylan esterase domain-containing protein</fullName>
    </recommendedName>
</protein>
<name>A0A497E4S6_UNCAE</name>
<sequence>MEVVGLKGETDLFFYERPKMSPQKTLLMKETDRYNLYKLRYESTGCVEVPALLSVPKNFPPPYPALLYLHYYRGRKESVELFIDDFSIRGYAILSIDIEYHGERKVEGKDILSTDLASDKDAFIQTIIDSRTGLDLLENHPLIDRERLALLGVSLGSLIRVVVCAVDERVKTVVLVVGGGDMGVIVRKSSLDSIVNIRKFIKDNGIDLKDLEKMWSSIEPLRHVQKIFPRPLLMLNGTLDTIIPPESSTRLFEKARGPKRIKWYRGGHNIIGNRSLGLIEEALSWFDLYLKGKKIPQRR</sequence>
<dbReference type="InterPro" id="IPR050261">
    <property type="entry name" value="FrsA_esterase"/>
</dbReference>
<reference evidence="2 3" key="1">
    <citation type="submission" date="2018-06" db="EMBL/GenBank/DDBJ databases">
        <title>Extensive metabolic versatility and redundancy in microbially diverse, dynamic hydrothermal sediments.</title>
        <authorList>
            <person name="Dombrowski N."/>
            <person name="Teske A."/>
            <person name="Baker B.J."/>
        </authorList>
    </citation>
    <scope>NUCLEOTIDE SEQUENCE [LARGE SCALE GENOMIC DNA]</scope>
    <source>
        <strain evidence="2">B47_G16</strain>
    </source>
</reference>
<gene>
    <name evidence="2" type="ORF">DRJ00_02675</name>
</gene>
<dbReference type="Gene3D" id="3.40.50.1820">
    <property type="entry name" value="alpha/beta hydrolase"/>
    <property type="match status" value="1"/>
</dbReference>
<evidence type="ECO:0000313" key="2">
    <source>
        <dbReference type="EMBL" id="RLE10016.1"/>
    </source>
</evidence>
<proteinExistence type="predicted"/>
<dbReference type="AlphaFoldDB" id="A0A497E4S6"/>
<dbReference type="Proteomes" id="UP000279422">
    <property type="component" value="Unassembled WGS sequence"/>
</dbReference>
<evidence type="ECO:0000259" key="1">
    <source>
        <dbReference type="Pfam" id="PF05448"/>
    </source>
</evidence>
<accession>A0A497E4S6</accession>
<dbReference type="PANTHER" id="PTHR22946">
    <property type="entry name" value="DIENELACTONE HYDROLASE DOMAIN-CONTAINING PROTEIN-RELATED"/>
    <property type="match status" value="1"/>
</dbReference>
<dbReference type="InterPro" id="IPR029058">
    <property type="entry name" value="AB_hydrolase_fold"/>
</dbReference>
<comment type="caution">
    <text evidence="2">The sequence shown here is derived from an EMBL/GenBank/DDBJ whole genome shotgun (WGS) entry which is preliminary data.</text>
</comment>
<evidence type="ECO:0000313" key="3">
    <source>
        <dbReference type="Proteomes" id="UP000279422"/>
    </source>
</evidence>
<feature type="domain" description="Acetyl xylan esterase" evidence="1">
    <location>
        <begin position="31"/>
        <end position="267"/>
    </location>
</feature>
<dbReference type="Pfam" id="PF05448">
    <property type="entry name" value="AXE1"/>
    <property type="match status" value="1"/>
</dbReference>
<dbReference type="EMBL" id="QMPZ01000020">
    <property type="protein sequence ID" value="RLE10016.1"/>
    <property type="molecule type" value="Genomic_DNA"/>
</dbReference>
<dbReference type="InterPro" id="IPR008391">
    <property type="entry name" value="AXE1_dom"/>
</dbReference>